<keyword evidence="7 8" id="KW-0472">Membrane</keyword>
<evidence type="ECO:0000256" key="1">
    <source>
        <dbReference type="ARBA" id="ARBA00004141"/>
    </source>
</evidence>
<keyword evidence="4" id="KW-0633">Potassium transport</keyword>
<comment type="caution">
    <text evidence="11">The sequence shown here is derived from an EMBL/GenBank/DDBJ whole genome shotgun (WGS) entry which is preliminary data.</text>
</comment>
<dbReference type="InterPro" id="IPR038770">
    <property type="entry name" value="Na+/solute_symporter_sf"/>
</dbReference>
<feature type="transmembrane region" description="Helical" evidence="8">
    <location>
        <begin position="270"/>
        <end position="289"/>
    </location>
</feature>
<proteinExistence type="inferred from homology"/>
<dbReference type="Proteomes" id="UP000051643">
    <property type="component" value="Unassembled WGS sequence"/>
</dbReference>
<evidence type="ECO:0000256" key="4">
    <source>
        <dbReference type="ARBA" id="ARBA00022538"/>
    </source>
</evidence>
<dbReference type="PROSITE" id="PS51202">
    <property type="entry name" value="RCK_C"/>
    <property type="match status" value="1"/>
</dbReference>
<feature type="transmembrane region" description="Helical" evidence="8">
    <location>
        <begin position="217"/>
        <end position="250"/>
    </location>
</feature>
<dbReference type="AlphaFoldDB" id="A0A0Q9Z8B6"/>
<feature type="transmembrane region" description="Helical" evidence="8">
    <location>
        <begin position="6"/>
        <end position="23"/>
    </location>
</feature>
<dbReference type="PANTHER" id="PTHR42751">
    <property type="entry name" value="SODIUM/HYDROGEN EXCHANGER FAMILY/TRKA DOMAIN PROTEIN"/>
    <property type="match status" value="1"/>
</dbReference>
<keyword evidence="3" id="KW-0813">Transport</keyword>
<feature type="domain" description="RCK C-terminal" evidence="10">
    <location>
        <begin position="583"/>
        <end position="668"/>
    </location>
</feature>
<dbReference type="InterPro" id="IPR036291">
    <property type="entry name" value="NAD(P)-bd_dom_sf"/>
</dbReference>
<feature type="transmembrane region" description="Helical" evidence="8">
    <location>
        <begin position="86"/>
        <end position="109"/>
    </location>
</feature>
<feature type="transmembrane region" description="Helical" evidence="8">
    <location>
        <begin position="176"/>
        <end position="197"/>
    </location>
</feature>
<organism evidence="11 12">
    <name type="scientific">Salegentibacter mishustinae</name>
    <dbReference type="NCBI Taxonomy" id="270918"/>
    <lineage>
        <taxon>Bacteria</taxon>
        <taxon>Pseudomonadati</taxon>
        <taxon>Bacteroidota</taxon>
        <taxon>Flavobacteriia</taxon>
        <taxon>Flavobacteriales</taxon>
        <taxon>Flavobacteriaceae</taxon>
        <taxon>Salegentibacter</taxon>
    </lineage>
</organism>
<gene>
    <name evidence="11" type="ORF">APR42_04535</name>
</gene>
<keyword evidence="4" id="KW-0406">Ion transport</keyword>
<feature type="transmembrane region" description="Helical" evidence="8">
    <location>
        <begin position="358"/>
        <end position="377"/>
    </location>
</feature>
<dbReference type="GO" id="GO:0006813">
    <property type="term" value="P:potassium ion transport"/>
    <property type="evidence" value="ECO:0007669"/>
    <property type="project" value="UniProtKB-KW"/>
</dbReference>
<feature type="transmembrane region" description="Helical" evidence="8">
    <location>
        <begin position="296"/>
        <end position="317"/>
    </location>
</feature>
<evidence type="ECO:0000259" key="10">
    <source>
        <dbReference type="PROSITE" id="PS51202"/>
    </source>
</evidence>
<dbReference type="Pfam" id="PF02080">
    <property type="entry name" value="TrkA_C"/>
    <property type="match status" value="1"/>
</dbReference>
<protein>
    <submittedName>
        <fullName evidence="11">Potassium transporter KefB</fullName>
    </submittedName>
</protein>
<dbReference type="Gene3D" id="3.40.50.720">
    <property type="entry name" value="NAD(P)-binding Rossmann-like Domain"/>
    <property type="match status" value="1"/>
</dbReference>
<dbReference type="InterPro" id="IPR036721">
    <property type="entry name" value="RCK_C_sf"/>
</dbReference>
<keyword evidence="4" id="KW-0630">Potassium</keyword>
<feature type="transmembrane region" description="Helical" evidence="8">
    <location>
        <begin position="147"/>
        <end position="170"/>
    </location>
</feature>
<evidence type="ECO:0000256" key="2">
    <source>
        <dbReference type="ARBA" id="ARBA00005551"/>
    </source>
</evidence>
<dbReference type="Gene3D" id="3.30.70.1450">
    <property type="entry name" value="Regulator of K+ conductance, C-terminal domain"/>
    <property type="match status" value="1"/>
</dbReference>
<feature type="transmembrane region" description="Helical" evidence="8">
    <location>
        <begin position="30"/>
        <end position="49"/>
    </location>
</feature>
<dbReference type="RefSeq" id="WP_057481675.1">
    <property type="nucleotide sequence ID" value="NZ_BMWR01000003.1"/>
</dbReference>
<dbReference type="SUPFAM" id="SSF116726">
    <property type="entry name" value="TrkA C-terminal domain-like"/>
    <property type="match status" value="1"/>
</dbReference>
<comment type="subcellular location">
    <subcellularLocation>
        <location evidence="1">Membrane</location>
        <topology evidence="1">Multi-pass membrane protein</topology>
    </subcellularLocation>
</comment>
<dbReference type="GO" id="GO:0015297">
    <property type="term" value="F:antiporter activity"/>
    <property type="evidence" value="ECO:0007669"/>
    <property type="project" value="InterPro"/>
</dbReference>
<dbReference type="STRING" id="270918.APR42_04535"/>
<dbReference type="SUPFAM" id="SSF51735">
    <property type="entry name" value="NAD(P)-binding Rossmann-fold domains"/>
    <property type="match status" value="1"/>
</dbReference>
<evidence type="ECO:0000256" key="8">
    <source>
        <dbReference type="SAM" id="Phobius"/>
    </source>
</evidence>
<feature type="transmembrane region" description="Helical" evidence="8">
    <location>
        <begin position="115"/>
        <end position="135"/>
    </location>
</feature>
<evidence type="ECO:0000256" key="3">
    <source>
        <dbReference type="ARBA" id="ARBA00022448"/>
    </source>
</evidence>
<dbReference type="OrthoDB" id="9781411at2"/>
<dbReference type="GO" id="GO:0008324">
    <property type="term" value="F:monoatomic cation transmembrane transporter activity"/>
    <property type="evidence" value="ECO:0007669"/>
    <property type="project" value="InterPro"/>
</dbReference>
<evidence type="ECO:0000256" key="6">
    <source>
        <dbReference type="ARBA" id="ARBA00022989"/>
    </source>
</evidence>
<keyword evidence="6 8" id="KW-1133">Transmembrane helix</keyword>
<keyword evidence="5 8" id="KW-0812">Transmembrane</keyword>
<evidence type="ECO:0000313" key="11">
    <source>
        <dbReference type="EMBL" id="KRG29205.1"/>
    </source>
</evidence>
<dbReference type="InterPro" id="IPR006037">
    <property type="entry name" value="RCK_C"/>
</dbReference>
<dbReference type="Gene3D" id="1.20.1530.20">
    <property type="match status" value="1"/>
</dbReference>
<dbReference type="PRINTS" id="PR00173">
    <property type="entry name" value="EDTRNSPORT"/>
</dbReference>
<evidence type="ECO:0000256" key="7">
    <source>
        <dbReference type="ARBA" id="ARBA00023136"/>
    </source>
</evidence>
<dbReference type="GO" id="GO:1902600">
    <property type="term" value="P:proton transmembrane transport"/>
    <property type="evidence" value="ECO:0007669"/>
    <property type="project" value="InterPro"/>
</dbReference>
<dbReference type="PANTHER" id="PTHR42751:SF3">
    <property type="entry name" value="SODIUM_GLUTAMATE SYMPORTER"/>
    <property type="match status" value="1"/>
</dbReference>
<sequence>MEIPILQDIVIILGLSILIILLFQKIKVPSILGFLLAGIIAGPHAFNLISSSHEVELLSEIGIIFLLFVIGIELSVKELISMKNTVLIGGGLQVGGTILFTAIIAYLLGLPLNSAIFLGFLFSLSSTAIVLKLIQERGEITAPHGRVALGILIFQDIIVVPMMLLTPILAGDGGDIVSTVLFLILKIIGVGAVIYLLARYIVPRIFSMVVKTKSKELFILTTVVFCFAIAWLTSSVGLSLALGAFFAGLIISESEYSHQATVNVLPFREIFISFFFISVGTLLNLEFFIQNILVILALVIGVVLLKMLVVGATVLLLKYPPRTIFLSLFSLFQVGEFSLLLSGVGLDNNIIPDSIYQYFLAISIITMGLTPFLIAAAPKITYSILKSRIPASVRHRLESFNKQKSTEENSNEPKKLEDHLIIIGYGINGENIAKAARNAEIPYVIVDTDPVTFRKAKNNNEPVIFGDATNSLILKHLHVQEARVVVIAISDPGATKKIISNVRLYTKTAFIIVRTRYVREIEENIKLGADEVIPEEFETSIEIFNRVLKKYLVPYNEIMDFTASIRSSDYEMLTSVKGRPHKPSLQHLHIPNREIVTLSVQQNNRDIVGKSIQNSGIGKNFRVTVLAIKRDTQYITEILPGTKIKQGDLLYIFGNPVNINRLNEELSY</sequence>
<evidence type="ECO:0000313" key="12">
    <source>
        <dbReference type="Proteomes" id="UP000051643"/>
    </source>
</evidence>
<dbReference type="Pfam" id="PF00999">
    <property type="entry name" value="Na_H_Exchanger"/>
    <property type="match status" value="1"/>
</dbReference>
<feature type="transmembrane region" description="Helical" evidence="8">
    <location>
        <begin position="55"/>
        <end position="74"/>
    </location>
</feature>
<dbReference type="PROSITE" id="PS51201">
    <property type="entry name" value="RCK_N"/>
    <property type="match status" value="1"/>
</dbReference>
<name>A0A0Q9Z8B6_9FLAO</name>
<dbReference type="Pfam" id="PF02254">
    <property type="entry name" value="TrkA_N"/>
    <property type="match status" value="1"/>
</dbReference>
<evidence type="ECO:0000259" key="9">
    <source>
        <dbReference type="PROSITE" id="PS51201"/>
    </source>
</evidence>
<comment type="similarity">
    <text evidence="2">Belongs to the monovalent cation:proton antiporter 2 (CPA2) transporter (TC 2.A.37) family.</text>
</comment>
<feature type="domain" description="RCK N-terminal" evidence="9">
    <location>
        <begin position="417"/>
        <end position="534"/>
    </location>
</feature>
<accession>A0A0Q9Z8B6</accession>
<reference evidence="11" key="1">
    <citation type="submission" date="2015-10" db="EMBL/GenBank/DDBJ databases">
        <title>Draft genome sequence of Salegentibacter mishustinae KCTC 12263.</title>
        <authorList>
            <person name="Lin W."/>
            <person name="Zheng Q."/>
        </authorList>
    </citation>
    <scope>NUCLEOTIDE SEQUENCE [LARGE SCALE GENOMIC DNA]</scope>
    <source>
        <strain evidence="11">KCTC 12263</strain>
    </source>
</reference>
<dbReference type="GO" id="GO:0016020">
    <property type="term" value="C:membrane"/>
    <property type="evidence" value="ECO:0007669"/>
    <property type="project" value="UniProtKB-SubCell"/>
</dbReference>
<dbReference type="EMBL" id="LKTP01000012">
    <property type="protein sequence ID" value="KRG29205.1"/>
    <property type="molecule type" value="Genomic_DNA"/>
</dbReference>
<keyword evidence="12" id="KW-1185">Reference proteome</keyword>
<feature type="transmembrane region" description="Helical" evidence="8">
    <location>
        <begin position="323"/>
        <end position="346"/>
    </location>
</feature>
<evidence type="ECO:0000256" key="5">
    <source>
        <dbReference type="ARBA" id="ARBA00022692"/>
    </source>
</evidence>
<dbReference type="InterPro" id="IPR003148">
    <property type="entry name" value="RCK_N"/>
</dbReference>
<dbReference type="InterPro" id="IPR006153">
    <property type="entry name" value="Cation/H_exchanger_TM"/>
</dbReference>